<keyword evidence="4" id="KW-0862">Zinc</keyword>
<dbReference type="PROSITE" id="PS01302">
    <property type="entry name" value="UPF0758"/>
    <property type="match status" value="1"/>
</dbReference>
<reference evidence="8" key="1">
    <citation type="journal article" date="2020" name="mSystems">
        <title>Genome- and Community-Level Interaction Insights into Carbon Utilization and Element Cycling Functions of Hydrothermarchaeota in Hydrothermal Sediment.</title>
        <authorList>
            <person name="Zhou Z."/>
            <person name="Liu Y."/>
            <person name="Xu W."/>
            <person name="Pan J."/>
            <person name="Luo Z.H."/>
            <person name="Li M."/>
        </authorList>
    </citation>
    <scope>NUCLEOTIDE SEQUENCE [LARGE SCALE GENOMIC DNA]</scope>
    <source>
        <strain evidence="8">SpSt-780</strain>
    </source>
</reference>
<dbReference type="Pfam" id="PF20582">
    <property type="entry name" value="UPF0758_N"/>
    <property type="match status" value="1"/>
</dbReference>
<dbReference type="InterPro" id="IPR001405">
    <property type="entry name" value="UPF0758"/>
</dbReference>
<dbReference type="PROSITE" id="PS50249">
    <property type="entry name" value="MPN"/>
    <property type="match status" value="1"/>
</dbReference>
<dbReference type="InterPro" id="IPR010994">
    <property type="entry name" value="RuvA_2-like"/>
</dbReference>
<dbReference type="NCBIfam" id="TIGR00608">
    <property type="entry name" value="radc"/>
    <property type="match status" value="1"/>
</dbReference>
<gene>
    <name evidence="8" type="ORF">ENV67_01130</name>
</gene>
<proteinExistence type="inferred from homology"/>
<accession>A0A7C4UF30</accession>
<dbReference type="AlphaFoldDB" id="A0A7C4UF30"/>
<dbReference type="InterPro" id="IPR020891">
    <property type="entry name" value="UPF0758_CS"/>
</dbReference>
<dbReference type="Gene3D" id="3.40.140.10">
    <property type="entry name" value="Cytidine Deaminase, domain 2"/>
    <property type="match status" value="1"/>
</dbReference>
<keyword evidence="5" id="KW-0482">Metalloprotease</keyword>
<feature type="domain" description="MPN" evidence="7">
    <location>
        <begin position="174"/>
        <end position="302"/>
    </location>
</feature>
<sequence length="304" mass="35234">MEREELYDFLVQNEIYPYFSKKGNVYFKSSKKIPVLKEFSLNIIKEFSLNSKEKCDNLREEIKKGIEKRRKNIPIKNWVKEERPREMLIEKGPEKMPISKLLAIILRTGYSGMSAEELGKFLLNKYGSLRGIDNAPVDELLKIKGFGISKIAQLKAAFEIGKRLAREEIKKMKKIRSPEDVIEYVKNYFSFYLRDKEKEFFYIILLDVKNKPIDNIIISLGSIDATIVDPKEIIKYATLKSASSVILIHNHPSGDVEPSKDDIDITNRVRESLEIINIKLLDHIIIGKNPDDFFSFSRKGLINK</sequence>
<name>A0A7C4UF30_UNCW3</name>
<dbReference type="EMBL" id="DTHG01000013">
    <property type="protein sequence ID" value="HGW91130.1"/>
    <property type="molecule type" value="Genomic_DNA"/>
</dbReference>
<evidence type="ECO:0000256" key="1">
    <source>
        <dbReference type="ARBA" id="ARBA00022670"/>
    </source>
</evidence>
<evidence type="ECO:0000259" key="7">
    <source>
        <dbReference type="PROSITE" id="PS50249"/>
    </source>
</evidence>
<organism evidence="8">
    <name type="scientific">candidate division WOR-3 bacterium</name>
    <dbReference type="NCBI Taxonomy" id="2052148"/>
    <lineage>
        <taxon>Bacteria</taxon>
        <taxon>Bacteria division WOR-3</taxon>
    </lineage>
</organism>
<dbReference type="GO" id="GO:0008237">
    <property type="term" value="F:metallopeptidase activity"/>
    <property type="evidence" value="ECO:0007669"/>
    <property type="project" value="UniProtKB-KW"/>
</dbReference>
<evidence type="ECO:0000256" key="3">
    <source>
        <dbReference type="ARBA" id="ARBA00022801"/>
    </source>
</evidence>
<evidence type="ECO:0000256" key="5">
    <source>
        <dbReference type="ARBA" id="ARBA00023049"/>
    </source>
</evidence>
<dbReference type="PANTHER" id="PTHR30471:SF3">
    <property type="entry name" value="UPF0758 PROTEIN YEES-RELATED"/>
    <property type="match status" value="1"/>
</dbReference>
<dbReference type="PANTHER" id="PTHR30471">
    <property type="entry name" value="DNA REPAIR PROTEIN RADC"/>
    <property type="match status" value="1"/>
</dbReference>
<dbReference type="Gene3D" id="1.10.150.20">
    <property type="entry name" value="5' to 3' exonuclease, C-terminal subdomain"/>
    <property type="match status" value="1"/>
</dbReference>
<dbReference type="InterPro" id="IPR037518">
    <property type="entry name" value="MPN"/>
</dbReference>
<keyword evidence="2" id="KW-0479">Metal-binding</keyword>
<dbReference type="CDD" id="cd08071">
    <property type="entry name" value="MPN_DUF2466"/>
    <property type="match status" value="1"/>
</dbReference>
<dbReference type="InterPro" id="IPR025657">
    <property type="entry name" value="RadC_JAB"/>
</dbReference>
<evidence type="ECO:0000313" key="8">
    <source>
        <dbReference type="EMBL" id="HGW91130.1"/>
    </source>
</evidence>
<evidence type="ECO:0000256" key="4">
    <source>
        <dbReference type="ARBA" id="ARBA00022833"/>
    </source>
</evidence>
<evidence type="ECO:0000256" key="2">
    <source>
        <dbReference type="ARBA" id="ARBA00022723"/>
    </source>
</evidence>
<comment type="caution">
    <text evidence="8">The sequence shown here is derived from an EMBL/GenBank/DDBJ whole genome shotgun (WGS) entry which is preliminary data.</text>
</comment>
<keyword evidence="3" id="KW-0378">Hydrolase</keyword>
<dbReference type="SUPFAM" id="SSF47781">
    <property type="entry name" value="RuvA domain 2-like"/>
    <property type="match status" value="1"/>
</dbReference>
<protein>
    <submittedName>
        <fullName evidence="8">JAB domain-containing protein</fullName>
    </submittedName>
</protein>
<dbReference type="NCBIfam" id="NF000642">
    <property type="entry name" value="PRK00024.1"/>
    <property type="match status" value="1"/>
</dbReference>
<dbReference type="Pfam" id="PF04002">
    <property type="entry name" value="RadC"/>
    <property type="match status" value="1"/>
</dbReference>
<keyword evidence="1" id="KW-0645">Protease</keyword>
<dbReference type="InterPro" id="IPR046778">
    <property type="entry name" value="UPF0758_N"/>
</dbReference>
<comment type="similarity">
    <text evidence="6">Belongs to the UPF0758 family.</text>
</comment>
<dbReference type="GO" id="GO:0006508">
    <property type="term" value="P:proteolysis"/>
    <property type="evidence" value="ECO:0007669"/>
    <property type="project" value="UniProtKB-KW"/>
</dbReference>
<evidence type="ECO:0000256" key="6">
    <source>
        <dbReference type="RuleBase" id="RU003797"/>
    </source>
</evidence>
<dbReference type="GO" id="GO:0046872">
    <property type="term" value="F:metal ion binding"/>
    <property type="evidence" value="ECO:0007669"/>
    <property type="project" value="UniProtKB-KW"/>
</dbReference>